<dbReference type="RefSeq" id="WP_342019725.1">
    <property type="nucleotide sequence ID" value="NZ_JBBYAK010000001.1"/>
</dbReference>
<sequence length="43" mass="5109">MKVPYLKMVTRTGLVVKKWCFSPQNGDENRARRQNLAFLTPKW</sequence>
<comment type="caution">
    <text evidence="1">The sequence shown here is derived from an EMBL/GenBank/DDBJ whole genome shotgun (WGS) entry which is preliminary data.</text>
</comment>
<accession>A0ABU9JU04</accession>
<name>A0ABU9JU04_9BACI</name>
<protein>
    <submittedName>
        <fullName evidence="1">Uncharacterized protein</fullName>
    </submittedName>
</protein>
<reference evidence="1 2" key="1">
    <citation type="submission" date="2024-03" db="EMBL/GenBank/DDBJ databases">
        <title>Bacilli Hybrid Assemblies.</title>
        <authorList>
            <person name="Kovac J."/>
        </authorList>
    </citation>
    <scope>NUCLEOTIDE SEQUENCE [LARGE SCALE GENOMIC DNA]</scope>
    <source>
        <strain evidence="1 2">FSL M8-0022</strain>
    </source>
</reference>
<organism evidence="1 2">
    <name type="scientific">Caldifermentibacillus hisashii</name>
    <dbReference type="NCBI Taxonomy" id="996558"/>
    <lineage>
        <taxon>Bacteria</taxon>
        <taxon>Bacillati</taxon>
        <taxon>Bacillota</taxon>
        <taxon>Bacilli</taxon>
        <taxon>Bacillales</taxon>
        <taxon>Bacillaceae</taxon>
        <taxon>Caldifermentibacillus</taxon>
    </lineage>
</organism>
<gene>
    <name evidence="1" type="ORF">NST17_03725</name>
</gene>
<keyword evidence="2" id="KW-1185">Reference proteome</keyword>
<dbReference type="Proteomes" id="UP001459714">
    <property type="component" value="Unassembled WGS sequence"/>
</dbReference>
<dbReference type="EMBL" id="JBBYAK010000001">
    <property type="protein sequence ID" value="MEL3956321.1"/>
    <property type="molecule type" value="Genomic_DNA"/>
</dbReference>
<evidence type="ECO:0000313" key="1">
    <source>
        <dbReference type="EMBL" id="MEL3956321.1"/>
    </source>
</evidence>
<evidence type="ECO:0000313" key="2">
    <source>
        <dbReference type="Proteomes" id="UP001459714"/>
    </source>
</evidence>
<proteinExistence type="predicted"/>